<name>A0ABM5JJH2_DIAVI</name>
<dbReference type="InterPro" id="IPR038441">
    <property type="entry name" value="THAP_Znf_sf"/>
</dbReference>
<dbReference type="SMART" id="SM00980">
    <property type="entry name" value="THAP"/>
    <property type="match status" value="2"/>
</dbReference>
<organism evidence="10 11">
    <name type="scientific">Diabrotica virgifera virgifera</name>
    <name type="common">western corn rootworm</name>
    <dbReference type="NCBI Taxonomy" id="50390"/>
    <lineage>
        <taxon>Eukaryota</taxon>
        <taxon>Metazoa</taxon>
        <taxon>Ecdysozoa</taxon>
        <taxon>Arthropoda</taxon>
        <taxon>Hexapoda</taxon>
        <taxon>Insecta</taxon>
        <taxon>Pterygota</taxon>
        <taxon>Neoptera</taxon>
        <taxon>Endopterygota</taxon>
        <taxon>Coleoptera</taxon>
        <taxon>Polyphaga</taxon>
        <taxon>Cucujiformia</taxon>
        <taxon>Chrysomeloidea</taxon>
        <taxon>Chrysomelidae</taxon>
        <taxon>Galerucinae</taxon>
        <taxon>Diabroticina</taxon>
        <taxon>Diabroticites</taxon>
        <taxon>Diabrotica</taxon>
    </lineage>
</organism>
<dbReference type="PROSITE" id="PS00028">
    <property type="entry name" value="ZINC_FINGER_C2H2_1"/>
    <property type="match status" value="2"/>
</dbReference>
<protein>
    <submittedName>
        <fullName evidence="10">Uncharacterized protein</fullName>
    </submittedName>
</protein>
<evidence type="ECO:0000313" key="11">
    <source>
        <dbReference type="Proteomes" id="UP001652700"/>
    </source>
</evidence>
<dbReference type="InterPro" id="IPR012934">
    <property type="entry name" value="Znf_AD"/>
</dbReference>
<evidence type="ECO:0000256" key="3">
    <source>
        <dbReference type="ARBA" id="ARBA00022833"/>
    </source>
</evidence>
<feature type="domain" description="C2H2-type" evidence="8">
    <location>
        <begin position="921"/>
        <end position="948"/>
    </location>
</feature>
<dbReference type="Gene3D" id="3.30.160.60">
    <property type="entry name" value="Classic Zinc Finger"/>
    <property type="match status" value="2"/>
</dbReference>
<dbReference type="SMART" id="SM00355">
    <property type="entry name" value="ZnF_C2H2"/>
    <property type="match status" value="6"/>
</dbReference>
<dbReference type="SMART" id="SM00692">
    <property type="entry name" value="DM3"/>
    <property type="match status" value="2"/>
</dbReference>
<dbReference type="InterPro" id="IPR013087">
    <property type="entry name" value="Znf_C2H2_type"/>
</dbReference>
<feature type="domain" description="THAP-type" evidence="9">
    <location>
        <begin position="97"/>
        <end position="192"/>
    </location>
</feature>
<dbReference type="EnsemblMetazoa" id="XM_050642129.1">
    <property type="protein sequence ID" value="XP_050498086.1"/>
    <property type="gene ID" value="LOC114332213"/>
</dbReference>
<keyword evidence="1" id="KW-0479">Metal-binding</keyword>
<dbReference type="SUPFAM" id="SSF57716">
    <property type="entry name" value="Glucocorticoid receptor-like (DNA-binding domain)"/>
    <property type="match status" value="2"/>
</dbReference>
<keyword evidence="7" id="KW-0175">Coiled coil</keyword>
<dbReference type="SMART" id="SM00868">
    <property type="entry name" value="zf-AD"/>
    <property type="match status" value="1"/>
</dbReference>
<evidence type="ECO:0000259" key="8">
    <source>
        <dbReference type="PROSITE" id="PS50157"/>
    </source>
</evidence>
<accession>A0ABM5JJH2</accession>
<evidence type="ECO:0000259" key="9">
    <source>
        <dbReference type="PROSITE" id="PS50950"/>
    </source>
</evidence>
<evidence type="ECO:0000256" key="1">
    <source>
        <dbReference type="ARBA" id="ARBA00022723"/>
    </source>
</evidence>
<dbReference type="Pfam" id="PF05485">
    <property type="entry name" value="THAP"/>
    <property type="match status" value="2"/>
</dbReference>
<dbReference type="RefSeq" id="XP_050498086.1">
    <property type="nucleotide sequence ID" value="XM_050642129.1"/>
</dbReference>
<dbReference type="InterPro" id="IPR026516">
    <property type="entry name" value="THAP1/10"/>
</dbReference>
<dbReference type="InterPro" id="IPR036236">
    <property type="entry name" value="Znf_C2H2_sf"/>
</dbReference>
<keyword evidence="3" id="KW-0862">Zinc</keyword>
<dbReference type="PROSITE" id="PS50950">
    <property type="entry name" value="ZF_THAP"/>
    <property type="match status" value="2"/>
</dbReference>
<keyword evidence="2 5" id="KW-0863">Zinc-finger</keyword>
<keyword evidence="11" id="KW-1185">Reference proteome</keyword>
<evidence type="ECO:0000256" key="5">
    <source>
        <dbReference type="PROSITE-ProRule" id="PRU00042"/>
    </source>
</evidence>
<feature type="domain" description="C2H2-type" evidence="8">
    <location>
        <begin position="975"/>
        <end position="1003"/>
    </location>
</feature>
<dbReference type="PANTHER" id="PTHR46600">
    <property type="entry name" value="THAP DOMAIN-CONTAINING"/>
    <property type="match status" value="1"/>
</dbReference>
<reference evidence="10" key="1">
    <citation type="submission" date="2025-05" db="UniProtKB">
        <authorList>
            <consortium name="EnsemblMetazoa"/>
        </authorList>
    </citation>
    <scope>IDENTIFICATION</scope>
</reference>
<feature type="domain" description="THAP-type" evidence="9">
    <location>
        <begin position="1"/>
        <end position="81"/>
    </location>
</feature>
<dbReference type="Gene3D" id="6.20.210.20">
    <property type="entry name" value="THAP domain"/>
    <property type="match status" value="1"/>
</dbReference>
<dbReference type="PANTHER" id="PTHR46600:SF11">
    <property type="entry name" value="THAP DOMAIN-CONTAINING PROTEIN 10"/>
    <property type="match status" value="1"/>
</dbReference>
<dbReference type="SUPFAM" id="SSF57667">
    <property type="entry name" value="beta-beta-alpha zinc fingers"/>
    <property type="match status" value="1"/>
</dbReference>
<feature type="coiled-coil region" evidence="7">
    <location>
        <begin position="563"/>
        <end position="597"/>
    </location>
</feature>
<dbReference type="GeneID" id="114332213"/>
<keyword evidence="4 6" id="KW-0238">DNA-binding</keyword>
<evidence type="ECO:0000256" key="2">
    <source>
        <dbReference type="ARBA" id="ARBA00022771"/>
    </source>
</evidence>
<evidence type="ECO:0000256" key="7">
    <source>
        <dbReference type="SAM" id="Coils"/>
    </source>
</evidence>
<dbReference type="PROSITE" id="PS50157">
    <property type="entry name" value="ZINC_FINGER_C2H2_2"/>
    <property type="match status" value="2"/>
</dbReference>
<proteinExistence type="predicted"/>
<dbReference type="InterPro" id="IPR006612">
    <property type="entry name" value="THAP_Znf"/>
</dbReference>
<evidence type="ECO:0000256" key="4">
    <source>
        <dbReference type="ARBA" id="ARBA00023125"/>
    </source>
</evidence>
<evidence type="ECO:0000256" key="6">
    <source>
        <dbReference type="PROSITE-ProRule" id="PRU00309"/>
    </source>
</evidence>
<evidence type="ECO:0000313" key="10">
    <source>
        <dbReference type="EnsemblMetazoa" id="XP_050498086.1"/>
    </source>
</evidence>
<sequence length="1053" mass="120000">MVMCSSYGCKSNSRRKEVGVTFHRFPKEEAKRSLWIENMKNKNFTPTKNYRICSKHFEDIFFYETTTGKTKLLDQAVPTLFIELPKSVQPKGELRKMPAKCSIPNCTSNYASTYEGYVSVFKYPRDNDVRQQWLKSIPRKNWEPSHNSVVCVKHFCEDDLLFYDTYKDKDGVLKSYPRLRPTLREGAVPKIFPGSKDWAKQKDWAKPKDGAETSSLVKRPGSYRKQLKPGVFHGWCPEYQPKPKKLKISDVQNGEKKNVQELNTLIENDTVDAAINSQKDLVGTTIKTSIEDQDILSDLNLISKLTQDNSNIEIEIETDTPGQRSFKPKSVKLIVIKDLSVPLIKVDALEEYCNRLSQENKNLKEILKELPKQSSSLPSLTDNTGKKNYFLDTSIENQEILTYLNLKSKRTRHNSNIKIEPSAPKYRSYNPQRVKDILLKDRSLPIIKVNALEDKCNRLIQKNKNLKQKLKKLQKESASLPSLTDNTGIDRFIEDQEIERSLSIIPKLTKNNSNIEIERSLSVTPKLTEDNSNIEIDIELKIPEHVSYKPQPVKAQESKNIVEESLKEYCKRLSEENKNLKEKLRKLENQSASLPSQTNNTGTDTQPRDIIDLRDIRDVCRTCLLKSKNLTHINDKITLPSPQSTCLLKSNNLKHINDKITLPIAQTTEIMISKALESILSTPVEVSDNVPNQICETCKNQIIFLATIRCAFEKANAILQFHSTDRLQKKAINKQNTSEKDDTEINISPQCKVEEEDLFEETLNDLHSPEQIDCELVDNVDEDLVSGDDPLEFDNSVANVSEVDPLLLQPDITVEEARPKSSKYSKTRKFKSLISHTCPICCTVLSLADFIPHVKGHKVLQKNLRVPKNILKGPYRASPSVDKGLLSGEGEILHSCHVCQKQLKAVECITHLSQHLAADQSVCDKCGRVFKNKKVLLSHMAVHNDDRPYKCTFCHQSVTRSESLKSHVCTNPGSYRCKYCQKLFETAAARTTHISSVHNSAKHIPGFCRKCNVAVMDLSTHRISKHPTTKHLCTVCGSYVWNIDVHMHKHRTR</sequence>
<feature type="coiled-coil region" evidence="7">
    <location>
        <begin position="449"/>
        <end position="476"/>
    </location>
</feature>
<dbReference type="Proteomes" id="UP001652700">
    <property type="component" value="Unplaced"/>
</dbReference>
<feature type="coiled-coil region" evidence="7">
    <location>
        <begin position="346"/>
        <end position="373"/>
    </location>
</feature>